<dbReference type="PROSITE" id="PS00086">
    <property type="entry name" value="CYTOCHROME_P450"/>
    <property type="match status" value="1"/>
</dbReference>
<comment type="similarity">
    <text evidence="2 7">Belongs to the cytochrome P450 family.</text>
</comment>
<keyword evidence="3 6" id="KW-0479">Metal-binding</keyword>
<dbReference type="SUPFAM" id="SSF48264">
    <property type="entry name" value="Cytochrome P450"/>
    <property type="match status" value="1"/>
</dbReference>
<evidence type="ECO:0000256" key="6">
    <source>
        <dbReference type="PIRSR" id="PIRSR602403-1"/>
    </source>
</evidence>
<sequence>MFELVSTQTILSATVGCLVATYLLFYAVLHLTQDEKEPPLVSTVVPFLSPLIGMVKWSMGFYTHMRDKYKDLPIYTLRLPGIRLYVVNSTNLIPVVQRQWRILIFPPVTARASEFAMGGSKEALAIMREDMITDNGFMHSFIRATHPALSNGPVLDGLNGNALEVLTASLDNIASQGHKKAKMYDWMRHEFLMATTDSVYGPHNPLRDPSNEAAWHVYHPTIMFLMLGVIPLRVFRSAINARDQLAKAFKDYHINRHYTQGSVYIQQWTQHFVSWGISADDIGRFHNGATFALVANTIPTAFWMVYHIFSDPSVTEDCRNEVLKAVTMTEENGVQVCTVRAKTIKENCPTLVSTFQEVFRVHGMANSVRIANEDHLLDGKYLIKKGGMIMMPARVQHHSKEIWGDDVEVFNARRFVRKPGGPKPNPVAFRGFGGGTTLCPGRHFATTEILLFTATLLLRFDVLPAGGGEWVMPTTEKSSQAEAMEQPDFDIEIELTPRPGAGRKWRVSFEGTGEAALVAEDL</sequence>
<evidence type="ECO:0000313" key="10">
    <source>
        <dbReference type="Proteomes" id="UP001303160"/>
    </source>
</evidence>
<dbReference type="AlphaFoldDB" id="A0AAN7AT11"/>
<dbReference type="Proteomes" id="UP001303160">
    <property type="component" value="Unassembled WGS sequence"/>
</dbReference>
<dbReference type="InterPro" id="IPR002403">
    <property type="entry name" value="Cyt_P450_E_grp-IV"/>
</dbReference>
<evidence type="ECO:0000256" key="5">
    <source>
        <dbReference type="ARBA" id="ARBA00023033"/>
    </source>
</evidence>
<dbReference type="InterPro" id="IPR036396">
    <property type="entry name" value="Cyt_P450_sf"/>
</dbReference>
<feature type="transmembrane region" description="Helical" evidence="8">
    <location>
        <begin position="40"/>
        <end position="62"/>
    </location>
</feature>
<comment type="cofactor">
    <cofactor evidence="1 6">
        <name>heme</name>
        <dbReference type="ChEBI" id="CHEBI:30413"/>
    </cofactor>
</comment>
<dbReference type="InterPro" id="IPR001128">
    <property type="entry name" value="Cyt_P450"/>
</dbReference>
<evidence type="ECO:0000256" key="4">
    <source>
        <dbReference type="ARBA" id="ARBA00023004"/>
    </source>
</evidence>
<dbReference type="GO" id="GO:0020037">
    <property type="term" value="F:heme binding"/>
    <property type="evidence" value="ECO:0007669"/>
    <property type="project" value="InterPro"/>
</dbReference>
<evidence type="ECO:0000313" key="9">
    <source>
        <dbReference type="EMBL" id="KAK4198278.1"/>
    </source>
</evidence>
<dbReference type="InterPro" id="IPR053007">
    <property type="entry name" value="CYP450_monoxygenase_sec-met"/>
</dbReference>
<dbReference type="GO" id="GO:0016705">
    <property type="term" value="F:oxidoreductase activity, acting on paired donors, with incorporation or reduction of molecular oxygen"/>
    <property type="evidence" value="ECO:0007669"/>
    <property type="project" value="InterPro"/>
</dbReference>
<evidence type="ECO:0000256" key="7">
    <source>
        <dbReference type="RuleBase" id="RU000461"/>
    </source>
</evidence>
<keyword evidence="8" id="KW-0812">Transmembrane</keyword>
<dbReference type="CDD" id="cd11040">
    <property type="entry name" value="CYP7_CYP8-like"/>
    <property type="match status" value="1"/>
</dbReference>
<accession>A0AAN7AT11</accession>
<name>A0AAN7AT11_9PEZI</name>
<dbReference type="Pfam" id="PF00067">
    <property type="entry name" value="p450"/>
    <property type="match status" value="1"/>
</dbReference>
<gene>
    <name evidence="9" type="ORF">QBC40DRAFT_283968</name>
</gene>
<evidence type="ECO:0000256" key="1">
    <source>
        <dbReference type="ARBA" id="ARBA00001971"/>
    </source>
</evidence>
<evidence type="ECO:0000256" key="2">
    <source>
        <dbReference type="ARBA" id="ARBA00010617"/>
    </source>
</evidence>
<evidence type="ECO:0000256" key="3">
    <source>
        <dbReference type="ARBA" id="ARBA00022723"/>
    </source>
</evidence>
<keyword evidence="8" id="KW-0472">Membrane</keyword>
<keyword evidence="10" id="KW-1185">Reference proteome</keyword>
<protein>
    <submittedName>
        <fullName evidence="9">25-hydroxycholesterol 7-alpha-hydroxylase</fullName>
    </submittedName>
</protein>
<dbReference type="PANTHER" id="PTHR47582">
    <property type="entry name" value="P450, PUTATIVE (EUROFUNG)-RELATED"/>
    <property type="match status" value="1"/>
</dbReference>
<keyword evidence="5 7" id="KW-0503">Monooxygenase</keyword>
<dbReference type="EMBL" id="MU863948">
    <property type="protein sequence ID" value="KAK4198278.1"/>
    <property type="molecule type" value="Genomic_DNA"/>
</dbReference>
<keyword evidence="8" id="KW-1133">Transmembrane helix</keyword>
<feature type="transmembrane region" description="Helical" evidence="8">
    <location>
        <begin position="9"/>
        <end position="28"/>
    </location>
</feature>
<dbReference type="GO" id="GO:0004497">
    <property type="term" value="F:monooxygenase activity"/>
    <property type="evidence" value="ECO:0007669"/>
    <property type="project" value="UniProtKB-KW"/>
</dbReference>
<dbReference type="PRINTS" id="PR00465">
    <property type="entry name" value="EP450IV"/>
</dbReference>
<organism evidence="9 10">
    <name type="scientific">Triangularia verruculosa</name>
    <dbReference type="NCBI Taxonomy" id="2587418"/>
    <lineage>
        <taxon>Eukaryota</taxon>
        <taxon>Fungi</taxon>
        <taxon>Dikarya</taxon>
        <taxon>Ascomycota</taxon>
        <taxon>Pezizomycotina</taxon>
        <taxon>Sordariomycetes</taxon>
        <taxon>Sordariomycetidae</taxon>
        <taxon>Sordariales</taxon>
        <taxon>Podosporaceae</taxon>
        <taxon>Triangularia</taxon>
    </lineage>
</organism>
<keyword evidence="7" id="KW-0560">Oxidoreductase</keyword>
<reference evidence="9" key="2">
    <citation type="submission" date="2023-05" db="EMBL/GenBank/DDBJ databases">
        <authorList>
            <consortium name="Lawrence Berkeley National Laboratory"/>
            <person name="Steindorff A."/>
            <person name="Hensen N."/>
            <person name="Bonometti L."/>
            <person name="Westerberg I."/>
            <person name="Brannstrom I.O."/>
            <person name="Guillou S."/>
            <person name="Cros-Aarteil S."/>
            <person name="Calhoun S."/>
            <person name="Haridas S."/>
            <person name="Kuo A."/>
            <person name="Mondo S."/>
            <person name="Pangilinan J."/>
            <person name="Riley R."/>
            <person name="Labutti K."/>
            <person name="Andreopoulos B."/>
            <person name="Lipzen A."/>
            <person name="Chen C."/>
            <person name="Yanf M."/>
            <person name="Daum C."/>
            <person name="Ng V."/>
            <person name="Clum A."/>
            <person name="Ohm R."/>
            <person name="Martin F."/>
            <person name="Silar P."/>
            <person name="Natvig D."/>
            <person name="Lalanne C."/>
            <person name="Gautier V."/>
            <person name="Ament-Velasquez S.L."/>
            <person name="Kruys A."/>
            <person name="Hutchinson M.I."/>
            <person name="Powell A.J."/>
            <person name="Barry K."/>
            <person name="Miller A.N."/>
            <person name="Grigoriev I.V."/>
            <person name="Debuchy R."/>
            <person name="Gladieux P."/>
            <person name="Thoren M.H."/>
            <person name="Johannesson H."/>
        </authorList>
    </citation>
    <scope>NUCLEOTIDE SEQUENCE</scope>
    <source>
        <strain evidence="9">CBS 315.58</strain>
    </source>
</reference>
<dbReference type="InterPro" id="IPR017972">
    <property type="entry name" value="Cyt_P450_CS"/>
</dbReference>
<feature type="binding site" description="axial binding residue" evidence="6">
    <location>
        <position position="439"/>
    </location>
    <ligand>
        <name>heme</name>
        <dbReference type="ChEBI" id="CHEBI:30413"/>
    </ligand>
    <ligandPart>
        <name>Fe</name>
        <dbReference type="ChEBI" id="CHEBI:18248"/>
    </ligandPart>
</feature>
<keyword evidence="6 7" id="KW-0349">Heme</keyword>
<proteinExistence type="inferred from homology"/>
<dbReference type="GO" id="GO:0005506">
    <property type="term" value="F:iron ion binding"/>
    <property type="evidence" value="ECO:0007669"/>
    <property type="project" value="InterPro"/>
</dbReference>
<dbReference type="Gene3D" id="1.10.630.10">
    <property type="entry name" value="Cytochrome P450"/>
    <property type="match status" value="1"/>
</dbReference>
<dbReference type="PANTHER" id="PTHR47582:SF1">
    <property type="entry name" value="P450, PUTATIVE (EUROFUNG)-RELATED"/>
    <property type="match status" value="1"/>
</dbReference>
<reference evidence="9" key="1">
    <citation type="journal article" date="2023" name="Mol. Phylogenet. Evol.">
        <title>Genome-scale phylogeny and comparative genomics of the fungal order Sordariales.</title>
        <authorList>
            <person name="Hensen N."/>
            <person name="Bonometti L."/>
            <person name="Westerberg I."/>
            <person name="Brannstrom I.O."/>
            <person name="Guillou S."/>
            <person name="Cros-Aarteil S."/>
            <person name="Calhoun S."/>
            <person name="Haridas S."/>
            <person name="Kuo A."/>
            <person name="Mondo S."/>
            <person name="Pangilinan J."/>
            <person name="Riley R."/>
            <person name="LaButti K."/>
            <person name="Andreopoulos B."/>
            <person name="Lipzen A."/>
            <person name="Chen C."/>
            <person name="Yan M."/>
            <person name="Daum C."/>
            <person name="Ng V."/>
            <person name="Clum A."/>
            <person name="Steindorff A."/>
            <person name="Ohm R.A."/>
            <person name="Martin F."/>
            <person name="Silar P."/>
            <person name="Natvig D.O."/>
            <person name="Lalanne C."/>
            <person name="Gautier V."/>
            <person name="Ament-Velasquez S.L."/>
            <person name="Kruys A."/>
            <person name="Hutchinson M.I."/>
            <person name="Powell A.J."/>
            <person name="Barry K."/>
            <person name="Miller A.N."/>
            <person name="Grigoriev I.V."/>
            <person name="Debuchy R."/>
            <person name="Gladieux P."/>
            <person name="Hiltunen Thoren M."/>
            <person name="Johannesson H."/>
        </authorList>
    </citation>
    <scope>NUCLEOTIDE SEQUENCE</scope>
    <source>
        <strain evidence="9">CBS 315.58</strain>
    </source>
</reference>
<evidence type="ECO:0000256" key="8">
    <source>
        <dbReference type="SAM" id="Phobius"/>
    </source>
</evidence>
<comment type="caution">
    <text evidence="9">The sequence shown here is derived from an EMBL/GenBank/DDBJ whole genome shotgun (WGS) entry which is preliminary data.</text>
</comment>
<keyword evidence="4 6" id="KW-0408">Iron</keyword>